<proteinExistence type="predicted"/>
<accession>A0A853DG79</accession>
<feature type="domain" description="ArsA HSP20-like" evidence="1">
    <location>
        <begin position="151"/>
        <end position="212"/>
    </location>
</feature>
<evidence type="ECO:0000313" key="2">
    <source>
        <dbReference type="EMBL" id="NYJ75043.1"/>
    </source>
</evidence>
<evidence type="ECO:0000313" key="3">
    <source>
        <dbReference type="Proteomes" id="UP000571817"/>
    </source>
</evidence>
<keyword evidence="3" id="KW-1185">Reference proteome</keyword>
<protein>
    <recommendedName>
        <fullName evidence="1">ArsA HSP20-like domain-containing protein</fullName>
    </recommendedName>
</protein>
<dbReference type="Proteomes" id="UP000571817">
    <property type="component" value="Unassembled WGS sequence"/>
</dbReference>
<dbReference type="AlphaFoldDB" id="A0A853DG79"/>
<reference evidence="2 3" key="1">
    <citation type="submission" date="2020-07" db="EMBL/GenBank/DDBJ databases">
        <title>Sequencing the genomes of 1000 actinobacteria strains.</title>
        <authorList>
            <person name="Klenk H.-P."/>
        </authorList>
    </citation>
    <scope>NUCLEOTIDE SEQUENCE [LARGE SCALE GENOMIC DNA]</scope>
    <source>
        <strain evidence="2 3">DSM 29531</strain>
    </source>
</reference>
<dbReference type="Gene3D" id="2.60.40.790">
    <property type="match status" value="1"/>
</dbReference>
<name>A0A853DG79_9MICO</name>
<dbReference type="EMBL" id="JACCFW010000001">
    <property type="protein sequence ID" value="NYJ75043.1"/>
    <property type="molecule type" value="Genomic_DNA"/>
</dbReference>
<gene>
    <name evidence="2" type="ORF">HNR15_002006</name>
</gene>
<dbReference type="InterPro" id="IPR040612">
    <property type="entry name" value="ArsA_HSP20-like"/>
</dbReference>
<evidence type="ECO:0000259" key="1">
    <source>
        <dbReference type="Pfam" id="PF17886"/>
    </source>
</evidence>
<sequence length="224" mass="24245">MPALVPWTWCAWPGPCRGSCNVSHRHSRGWLTTSRPLLAAALGSRWPGEQVTDQVRAALVHASAAREVLIGEGSTAVVIAGSAPSAKVRRVVAGMALGGAPVNAVVGGPRSGPHDPPRWRTGRGVPDQLGALDDQARTGRLAGISWEHDGADYVWRMPLPGVRFRELRLSMMQDDLVLQTQGHRSVLTMPTALRRCRPVDARLHDGILTVRFSPVRQDEARDQG</sequence>
<organism evidence="2 3">
    <name type="scientific">Allobranchiibius huperziae</name>
    <dbReference type="NCBI Taxonomy" id="1874116"/>
    <lineage>
        <taxon>Bacteria</taxon>
        <taxon>Bacillati</taxon>
        <taxon>Actinomycetota</taxon>
        <taxon>Actinomycetes</taxon>
        <taxon>Micrococcales</taxon>
        <taxon>Dermacoccaceae</taxon>
        <taxon>Allobranchiibius</taxon>
    </lineage>
</organism>
<comment type="caution">
    <text evidence="2">The sequence shown here is derived from an EMBL/GenBank/DDBJ whole genome shotgun (WGS) entry which is preliminary data.</text>
</comment>
<dbReference type="Pfam" id="PF17886">
    <property type="entry name" value="ArsA_HSP20"/>
    <property type="match status" value="1"/>
</dbReference>
<dbReference type="RefSeq" id="WP_179481392.1">
    <property type="nucleotide sequence ID" value="NZ_JACCFW010000001.1"/>
</dbReference>
<dbReference type="InterPro" id="IPR008978">
    <property type="entry name" value="HSP20-like_chaperone"/>
</dbReference>